<dbReference type="Proteomes" id="UP000325780">
    <property type="component" value="Unassembled WGS sequence"/>
</dbReference>
<evidence type="ECO:0000313" key="1">
    <source>
        <dbReference type="EMBL" id="KAE8152996.1"/>
    </source>
</evidence>
<accession>A0A5N6U329</accession>
<reference evidence="1 2" key="1">
    <citation type="submission" date="2019-04" db="EMBL/GenBank/DDBJ databases">
        <title>Friends and foes A comparative genomics study of 23 Aspergillus species from section Flavi.</title>
        <authorList>
            <consortium name="DOE Joint Genome Institute"/>
            <person name="Kjaerbolling I."/>
            <person name="Vesth T."/>
            <person name="Frisvad J.C."/>
            <person name="Nybo J.L."/>
            <person name="Theobald S."/>
            <person name="Kildgaard S."/>
            <person name="Isbrandt T."/>
            <person name="Kuo A."/>
            <person name="Sato A."/>
            <person name="Lyhne E.K."/>
            <person name="Kogle M.E."/>
            <person name="Wiebenga A."/>
            <person name="Kun R.S."/>
            <person name="Lubbers R.J."/>
            <person name="Makela M.R."/>
            <person name="Barry K."/>
            <person name="Chovatia M."/>
            <person name="Clum A."/>
            <person name="Daum C."/>
            <person name="Haridas S."/>
            <person name="He G."/>
            <person name="LaButti K."/>
            <person name="Lipzen A."/>
            <person name="Mondo S."/>
            <person name="Riley R."/>
            <person name="Salamov A."/>
            <person name="Simmons B.A."/>
            <person name="Magnuson J.K."/>
            <person name="Henrissat B."/>
            <person name="Mortensen U.H."/>
            <person name="Larsen T.O."/>
            <person name="Devries R.P."/>
            <person name="Grigoriev I.V."/>
            <person name="Machida M."/>
            <person name="Baker S.E."/>
            <person name="Andersen M.R."/>
        </authorList>
    </citation>
    <scope>NUCLEOTIDE SEQUENCE [LARGE SCALE GENOMIC DNA]</scope>
    <source>
        <strain evidence="1 2">IBT 18842</strain>
    </source>
</reference>
<name>A0A5N6U329_ASPAV</name>
<protein>
    <submittedName>
        <fullName evidence="1">Uncharacterized protein</fullName>
    </submittedName>
</protein>
<keyword evidence="2" id="KW-1185">Reference proteome</keyword>
<dbReference type="EMBL" id="ML742045">
    <property type="protein sequence ID" value="KAE8152996.1"/>
    <property type="molecule type" value="Genomic_DNA"/>
</dbReference>
<proteinExistence type="predicted"/>
<sequence length="59" mass="6403">MCGVPCSPFLSSFLCLRNWGGEGEWVSFDSDYSGWGGASSSFLGEFVLLNWEGFALADL</sequence>
<dbReference type="OrthoDB" id="4510634at2759"/>
<organism evidence="1 2">
    <name type="scientific">Aspergillus avenaceus</name>
    <dbReference type="NCBI Taxonomy" id="36643"/>
    <lineage>
        <taxon>Eukaryota</taxon>
        <taxon>Fungi</taxon>
        <taxon>Dikarya</taxon>
        <taxon>Ascomycota</taxon>
        <taxon>Pezizomycotina</taxon>
        <taxon>Eurotiomycetes</taxon>
        <taxon>Eurotiomycetidae</taxon>
        <taxon>Eurotiales</taxon>
        <taxon>Aspergillaceae</taxon>
        <taxon>Aspergillus</taxon>
        <taxon>Aspergillus subgen. Circumdati</taxon>
    </lineage>
</organism>
<evidence type="ECO:0000313" key="2">
    <source>
        <dbReference type="Proteomes" id="UP000325780"/>
    </source>
</evidence>
<gene>
    <name evidence="1" type="ORF">BDV25DRAFT_150267</name>
</gene>
<dbReference type="AlphaFoldDB" id="A0A5N6U329"/>